<evidence type="ECO:0000313" key="1">
    <source>
        <dbReference type="EMBL" id="MBU3161452.1"/>
    </source>
</evidence>
<organism evidence="1 2">
    <name type="scientific">Clostridium frigoris</name>
    <dbReference type="NCBI Taxonomy" id="205327"/>
    <lineage>
        <taxon>Bacteria</taxon>
        <taxon>Bacillati</taxon>
        <taxon>Bacillota</taxon>
        <taxon>Clostridia</taxon>
        <taxon>Eubacteriales</taxon>
        <taxon>Clostridiaceae</taxon>
        <taxon>Clostridium</taxon>
    </lineage>
</organism>
<evidence type="ECO:0000313" key="2">
    <source>
        <dbReference type="Proteomes" id="UP000776252"/>
    </source>
</evidence>
<sequence>MSNTSSYGSLDCANHCNDRPDKSLATIETSYPGLQNIFSNSPIYLGSIVDGTKKVRSIQLKGNSLIFSVPGLYLVTYSTSAVWTTLPYGTNEAIIQLKLNQTLLNGSETRVQVLTPQPVENQKSNLAKAVLVPVTTRNSSLTLISTSSQVMGFINTTVTVVKVG</sequence>
<dbReference type="EMBL" id="JAHLDV010000065">
    <property type="protein sequence ID" value="MBU3161452.1"/>
    <property type="molecule type" value="Genomic_DNA"/>
</dbReference>
<dbReference type="Proteomes" id="UP000776252">
    <property type="component" value="Unassembled WGS sequence"/>
</dbReference>
<evidence type="ECO:0008006" key="3">
    <source>
        <dbReference type="Google" id="ProtNLM"/>
    </source>
</evidence>
<name>A0ABS6BXW9_9CLOT</name>
<proteinExistence type="predicted"/>
<protein>
    <recommendedName>
        <fullName evidence="3">BclA C-terminal domain-containing protein</fullName>
    </recommendedName>
</protein>
<comment type="caution">
    <text evidence="1">The sequence shown here is derived from an EMBL/GenBank/DDBJ whole genome shotgun (WGS) entry which is preliminary data.</text>
</comment>
<gene>
    <name evidence="1" type="ORF">KPL37_17230</name>
</gene>
<keyword evidence="2" id="KW-1185">Reference proteome</keyword>
<reference evidence="1 2" key="1">
    <citation type="submission" date="2021-06" db="EMBL/GenBank/DDBJ databases">
        <title>Clostridia strains as spoilage organisms.</title>
        <authorList>
            <person name="Wambui J."/>
            <person name="Stephan R."/>
            <person name="Stevens M.J.A."/>
        </authorList>
    </citation>
    <scope>NUCLEOTIDE SEQUENCE [LARGE SCALE GENOMIC DNA]</scope>
    <source>
        <strain evidence="1 2">DSM 14204</strain>
    </source>
</reference>
<dbReference type="RefSeq" id="WP_216151265.1">
    <property type="nucleotide sequence ID" value="NZ_JAHLDV010000065.1"/>
</dbReference>
<accession>A0ABS6BXW9</accession>